<dbReference type="InterPro" id="IPR020846">
    <property type="entry name" value="MFS_dom"/>
</dbReference>
<evidence type="ECO:0000259" key="6">
    <source>
        <dbReference type="PROSITE" id="PS50850"/>
    </source>
</evidence>
<sequence length="385" mass="41691">MNALKLILTRLRYFAPAWVFASLNIMTGTWVLYIPEIKNKLAIDDGQLGIALFCFALGTLTLIPFASRIISKAGVGRATAVGVVFYALIFLLPVLANNYFLLCVSLFLTGGASGFTDIAMNALVSDIEQEDEVSFMSASHGFFSLGGVLGAGIGSLLILNFRIPFIHMLYAAIFVVLTNLLVCKAYIKIRSREVEREKNPFQFKLLRPLVGLMIIALIIMGSEGAIEHWSKLYLLDIVQVSSEKTAGFGFVAFSATMTTGRFLGDMVSKNYGAFKIIIAGCLIAMLGYGFVLTEALYFSLFGFGMVGLGFSVIIPELFRLAGKTDGVSSSEGISFVAGFGYIGFLSGPVILGFLSELSSLRLSFSALLVAAAIAMITTFMIRKRK</sequence>
<comment type="caution">
    <text evidence="7">The sequence shown here is derived from an EMBL/GenBank/DDBJ whole genome shotgun (WGS) entry which is preliminary data.</text>
</comment>
<evidence type="ECO:0000256" key="3">
    <source>
        <dbReference type="ARBA" id="ARBA00022989"/>
    </source>
</evidence>
<accession>A0A6P0UGH8</accession>
<dbReference type="EMBL" id="JAABOO010000001">
    <property type="protein sequence ID" value="NER12391.1"/>
    <property type="molecule type" value="Genomic_DNA"/>
</dbReference>
<feature type="transmembrane region" description="Helical" evidence="5">
    <location>
        <begin position="74"/>
        <end position="93"/>
    </location>
</feature>
<dbReference type="PANTHER" id="PTHR23514:SF13">
    <property type="entry name" value="INNER MEMBRANE PROTEIN YBJJ"/>
    <property type="match status" value="1"/>
</dbReference>
<dbReference type="RefSeq" id="WP_163605416.1">
    <property type="nucleotide sequence ID" value="NZ_JAABOO010000001.1"/>
</dbReference>
<keyword evidence="8" id="KW-1185">Reference proteome</keyword>
<dbReference type="SUPFAM" id="SSF103473">
    <property type="entry name" value="MFS general substrate transporter"/>
    <property type="match status" value="1"/>
</dbReference>
<keyword evidence="4 5" id="KW-0472">Membrane</keyword>
<proteinExistence type="predicted"/>
<feature type="transmembrane region" description="Helical" evidence="5">
    <location>
        <begin position="46"/>
        <end position="67"/>
    </location>
</feature>
<dbReference type="Proteomes" id="UP000468581">
    <property type="component" value="Unassembled WGS sequence"/>
</dbReference>
<feature type="transmembrane region" description="Helical" evidence="5">
    <location>
        <begin position="141"/>
        <end position="159"/>
    </location>
</feature>
<feature type="transmembrane region" description="Helical" evidence="5">
    <location>
        <begin position="271"/>
        <end position="291"/>
    </location>
</feature>
<feature type="transmembrane region" description="Helical" evidence="5">
    <location>
        <begin position="246"/>
        <end position="264"/>
    </location>
</feature>
<dbReference type="GO" id="GO:0016020">
    <property type="term" value="C:membrane"/>
    <property type="evidence" value="ECO:0007669"/>
    <property type="project" value="UniProtKB-SubCell"/>
</dbReference>
<reference evidence="7 8" key="1">
    <citation type="submission" date="2020-01" db="EMBL/GenBank/DDBJ databases">
        <title>Leptobacterium flavescens.</title>
        <authorList>
            <person name="Wang G."/>
        </authorList>
    </citation>
    <scope>NUCLEOTIDE SEQUENCE [LARGE SCALE GENOMIC DNA]</scope>
    <source>
        <strain evidence="7 8">KCTC 22160</strain>
    </source>
</reference>
<feature type="transmembrane region" description="Helical" evidence="5">
    <location>
        <begin position="333"/>
        <end position="354"/>
    </location>
</feature>
<comment type="subcellular location">
    <subcellularLocation>
        <location evidence="1">Membrane</location>
        <topology evidence="1">Multi-pass membrane protein</topology>
    </subcellularLocation>
</comment>
<dbReference type="Gene3D" id="1.20.1250.20">
    <property type="entry name" value="MFS general substrate transporter like domains"/>
    <property type="match status" value="2"/>
</dbReference>
<feature type="transmembrane region" description="Helical" evidence="5">
    <location>
        <begin position="360"/>
        <end position="381"/>
    </location>
</feature>
<protein>
    <submittedName>
        <fullName evidence="7">MFS transporter</fullName>
    </submittedName>
</protein>
<feature type="transmembrane region" description="Helical" evidence="5">
    <location>
        <begin position="12"/>
        <end position="34"/>
    </location>
</feature>
<feature type="domain" description="Major facilitator superfamily (MFS) profile" evidence="6">
    <location>
        <begin position="1"/>
        <end position="385"/>
    </location>
</feature>
<evidence type="ECO:0000256" key="1">
    <source>
        <dbReference type="ARBA" id="ARBA00004141"/>
    </source>
</evidence>
<dbReference type="Pfam" id="PF07690">
    <property type="entry name" value="MFS_1"/>
    <property type="match status" value="1"/>
</dbReference>
<name>A0A6P0UGH8_9FLAO</name>
<dbReference type="InterPro" id="IPR036259">
    <property type="entry name" value="MFS_trans_sf"/>
</dbReference>
<dbReference type="PROSITE" id="PS50850">
    <property type="entry name" value="MFS"/>
    <property type="match status" value="1"/>
</dbReference>
<evidence type="ECO:0000256" key="2">
    <source>
        <dbReference type="ARBA" id="ARBA00022692"/>
    </source>
</evidence>
<feature type="transmembrane region" description="Helical" evidence="5">
    <location>
        <begin position="165"/>
        <end position="187"/>
    </location>
</feature>
<evidence type="ECO:0000313" key="7">
    <source>
        <dbReference type="EMBL" id="NER12391.1"/>
    </source>
</evidence>
<organism evidence="7 8">
    <name type="scientific">Leptobacterium flavescens</name>
    <dbReference type="NCBI Taxonomy" id="472055"/>
    <lineage>
        <taxon>Bacteria</taxon>
        <taxon>Pseudomonadati</taxon>
        <taxon>Bacteroidota</taxon>
        <taxon>Flavobacteriia</taxon>
        <taxon>Flavobacteriales</taxon>
        <taxon>Flavobacteriaceae</taxon>
        <taxon>Leptobacterium</taxon>
    </lineage>
</organism>
<dbReference type="InterPro" id="IPR051788">
    <property type="entry name" value="MFS_Transporter"/>
</dbReference>
<evidence type="ECO:0000256" key="4">
    <source>
        <dbReference type="ARBA" id="ARBA00023136"/>
    </source>
</evidence>
<keyword evidence="3 5" id="KW-1133">Transmembrane helix</keyword>
<dbReference type="GO" id="GO:0022857">
    <property type="term" value="F:transmembrane transporter activity"/>
    <property type="evidence" value="ECO:0007669"/>
    <property type="project" value="InterPro"/>
</dbReference>
<evidence type="ECO:0000256" key="5">
    <source>
        <dbReference type="SAM" id="Phobius"/>
    </source>
</evidence>
<dbReference type="AlphaFoldDB" id="A0A6P0UGH8"/>
<feature type="transmembrane region" description="Helical" evidence="5">
    <location>
        <begin position="208"/>
        <end position="226"/>
    </location>
</feature>
<dbReference type="InterPro" id="IPR011701">
    <property type="entry name" value="MFS"/>
</dbReference>
<dbReference type="CDD" id="cd17393">
    <property type="entry name" value="MFS_MosC_like"/>
    <property type="match status" value="1"/>
</dbReference>
<feature type="transmembrane region" description="Helical" evidence="5">
    <location>
        <begin position="99"/>
        <end position="120"/>
    </location>
</feature>
<evidence type="ECO:0000313" key="8">
    <source>
        <dbReference type="Proteomes" id="UP000468581"/>
    </source>
</evidence>
<dbReference type="PANTHER" id="PTHR23514">
    <property type="entry name" value="BYPASS OF STOP CODON PROTEIN 6"/>
    <property type="match status" value="1"/>
</dbReference>
<keyword evidence="2 5" id="KW-0812">Transmembrane</keyword>
<feature type="transmembrane region" description="Helical" evidence="5">
    <location>
        <begin position="297"/>
        <end position="321"/>
    </location>
</feature>
<gene>
    <name evidence="7" type="ORF">GWK08_02975</name>
</gene>